<organism evidence="3 4">
    <name type="scientific">Acanthopleuribacter pedis</name>
    <dbReference type="NCBI Taxonomy" id="442870"/>
    <lineage>
        <taxon>Bacteria</taxon>
        <taxon>Pseudomonadati</taxon>
        <taxon>Acidobacteriota</taxon>
        <taxon>Holophagae</taxon>
        <taxon>Acanthopleuribacterales</taxon>
        <taxon>Acanthopleuribacteraceae</taxon>
        <taxon>Acanthopleuribacter</taxon>
    </lineage>
</organism>
<proteinExistence type="predicted"/>
<evidence type="ECO:0000259" key="2">
    <source>
        <dbReference type="SMART" id="SM00382"/>
    </source>
</evidence>
<feature type="domain" description="AAA+ ATPase" evidence="2">
    <location>
        <begin position="48"/>
        <end position="309"/>
    </location>
</feature>
<dbReference type="InterPro" id="IPR027417">
    <property type="entry name" value="P-loop_NTPase"/>
</dbReference>
<dbReference type="EMBL" id="JAFREP010000045">
    <property type="protein sequence ID" value="MBO1322883.1"/>
    <property type="molecule type" value="Genomic_DNA"/>
</dbReference>
<feature type="region of interest" description="Disordered" evidence="1">
    <location>
        <begin position="136"/>
        <end position="175"/>
    </location>
</feature>
<evidence type="ECO:0000313" key="3">
    <source>
        <dbReference type="EMBL" id="MBO1322883.1"/>
    </source>
</evidence>
<protein>
    <submittedName>
        <fullName evidence="3">AAA family ATPase</fullName>
    </submittedName>
</protein>
<comment type="caution">
    <text evidence="3">The sequence shown here is derived from an EMBL/GenBank/DDBJ whole genome shotgun (WGS) entry which is preliminary data.</text>
</comment>
<keyword evidence="4" id="KW-1185">Reference proteome</keyword>
<evidence type="ECO:0000256" key="1">
    <source>
        <dbReference type="SAM" id="MobiDB-lite"/>
    </source>
</evidence>
<dbReference type="Gene3D" id="3.40.50.300">
    <property type="entry name" value="P-loop containing nucleotide triphosphate hydrolases"/>
    <property type="match status" value="2"/>
</dbReference>
<sequence>MNQPILKTILNNRKPGDRLTLKQMGTWPANQHLFDEDSLWAIQAAWAARRPLLIQGEPGCGKSQLARAVAQAEQWAFIPTVIHHRSECTDLQWHFDAVARLGSAQLLGFQAATAGRPPAPDEARLAPDEARLAPHEARLAPHEASPSSQGGSPAPAGTSAVDAAGAAAGASPVPTGALEQQLNPMRFLAPGPLWWTVNWQSAAAQIARCEAGLQCVQPITSHLNQPKATPAGRVLLIDEIDKAHVDLPNGLLEVLDNGGFSVPYRRAGYVGADDVQPLVIITSNGERVLPQAFLRRCCVYTIQVPEDEGAFKAWLVTRAAAHFAVDPRFFPDVAAEAADFLWIVREAARRDQHPKPGQGEFLDLMRALLGLAATEAEQREKLEKIAPYVVDKTQQVSG</sequence>
<dbReference type="InterPro" id="IPR003593">
    <property type="entry name" value="AAA+_ATPase"/>
</dbReference>
<evidence type="ECO:0000313" key="4">
    <source>
        <dbReference type="Proteomes" id="UP000664417"/>
    </source>
</evidence>
<feature type="compositionally biased region" description="Low complexity" evidence="1">
    <location>
        <begin position="144"/>
        <end position="175"/>
    </location>
</feature>
<reference evidence="3" key="1">
    <citation type="submission" date="2021-03" db="EMBL/GenBank/DDBJ databases">
        <authorList>
            <person name="Wang G."/>
        </authorList>
    </citation>
    <scope>NUCLEOTIDE SEQUENCE</scope>
    <source>
        <strain evidence="3">KCTC 12899</strain>
    </source>
</reference>
<dbReference type="SUPFAM" id="SSF52540">
    <property type="entry name" value="P-loop containing nucleoside triphosphate hydrolases"/>
    <property type="match status" value="1"/>
</dbReference>
<dbReference type="AlphaFoldDB" id="A0A8J7QR89"/>
<dbReference type="Proteomes" id="UP000664417">
    <property type="component" value="Unassembled WGS sequence"/>
</dbReference>
<accession>A0A8J7QR89</accession>
<dbReference type="RefSeq" id="WP_207862855.1">
    <property type="nucleotide sequence ID" value="NZ_JAFREP010000045.1"/>
</dbReference>
<name>A0A8J7QR89_9BACT</name>
<dbReference type="SMART" id="SM00382">
    <property type="entry name" value="AAA"/>
    <property type="match status" value="1"/>
</dbReference>
<gene>
    <name evidence="3" type="ORF">J3U88_30745</name>
</gene>